<organism evidence="2 3">
    <name type="scientific">Riccia sorocarpa</name>
    <dbReference type="NCBI Taxonomy" id="122646"/>
    <lineage>
        <taxon>Eukaryota</taxon>
        <taxon>Viridiplantae</taxon>
        <taxon>Streptophyta</taxon>
        <taxon>Embryophyta</taxon>
        <taxon>Marchantiophyta</taxon>
        <taxon>Marchantiopsida</taxon>
        <taxon>Marchantiidae</taxon>
        <taxon>Marchantiales</taxon>
        <taxon>Ricciaceae</taxon>
        <taxon>Riccia</taxon>
    </lineage>
</organism>
<feature type="compositionally biased region" description="Polar residues" evidence="1">
    <location>
        <begin position="144"/>
        <end position="153"/>
    </location>
</feature>
<keyword evidence="3" id="KW-1185">Reference proteome</keyword>
<reference evidence="2 3" key="1">
    <citation type="submission" date="2024-09" db="EMBL/GenBank/DDBJ databases">
        <title>Chromosome-scale assembly of Riccia sorocarpa.</title>
        <authorList>
            <person name="Paukszto L."/>
        </authorList>
    </citation>
    <scope>NUCLEOTIDE SEQUENCE [LARGE SCALE GENOMIC DNA]</scope>
    <source>
        <strain evidence="2">LP-2024</strain>
        <tissue evidence="2">Aerial parts of the thallus</tissue>
    </source>
</reference>
<feature type="compositionally biased region" description="Basic and acidic residues" evidence="1">
    <location>
        <begin position="1"/>
        <end position="11"/>
    </location>
</feature>
<accession>A0ABD3GVP5</accession>
<feature type="compositionally biased region" description="Polar residues" evidence="1">
    <location>
        <begin position="48"/>
        <end position="58"/>
    </location>
</feature>
<evidence type="ECO:0000313" key="3">
    <source>
        <dbReference type="Proteomes" id="UP001633002"/>
    </source>
</evidence>
<feature type="region of interest" description="Disordered" evidence="1">
    <location>
        <begin position="47"/>
        <end position="201"/>
    </location>
</feature>
<comment type="caution">
    <text evidence="2">The sequence shown here is derived from an EMBL/GenBank/DDBJ whole genome shotgun (WGS) entry which is preliminary data.</text>
</comment>
<sequence>MATWEHDDLLRKGKGGVQDISDDIGTNEKYSEALSSLRFKLLLEKKSQSSMWTSTSGEGSKKQKGKAPVKKLNVVGVVTPKKATTGTVEAPKLKMGPTREPSKPKKGTPGVTPELQASKLISGTSADTTGKKTRTVKFIRLTKPPSTLPSKVGSSSRRTSSTANAPEADNTRSSPEQSVQPPTSGEKVKTPVTGEPPSRMR</sequence>
<feature type="compositionally biased region" description="Polar residues" evidence="1">
    <location>
        <begin position="119"/>
        <end position="128"/>
    </location>
</feature>
<dbReference type="EMBL" id="JBJQOH010000006">
    <property type="protein sequence ID" value="KAL3682252.1"/>
    <property type="molecule type" value="Genomic_DNA"/>
</dbReference>
<feature type="compositionally biased region" description="Polar residues" evidence="1">
    <location>
        <begin position="171"/>
        <end position="183"/>
    </location>
</feature>
<name>A0ABD3GVP5_9MARC</name>
<dbReference type="Proteomes" id="UP001633002">
    <property type="component" value="Unassembled WGS sequence"/>
</dbReference>
<evidence type="ECO:0000313" key="2">
    <source>
        <dbReference type="EMBL" id="KAL3682252.1"/>
    </source>
</evidence>
<gene>
    <name evidence="2" type="ORF">R1sor_000274</name>
</gene>
<evidence type="ECO:0000256" key="1">
    <source>
        <dbReference type="SAM" id="MobiDB-lite"/>
    </source>
</evidence>
<protein>
    <submittedName>
        <fullName evidence="2">Uncharacterized protein</fullName>
    </submittedName>
</protein>
<proteinExistence type="predicted"/>
<feature type="region of interest" description="Disordered" evidence="1">
    <location>
        <begin position="1"/>
        <end position="23"/>
    </location>
</feature>
<dbReference type="AlphaFoldDB" id="A0ABD3GVP5"/>